<name>A0A0A0UVA4_BIFBR</name>
<accession>A0A0A0UVA4</accession>
<gene>
    <name evidence="1" type="ORF">B7017_p0124</name>
</gene>
<reference evidence="1" key="1">
    <citation type="journal article" date="2015" name="Appl. Environ. Microbiol.">
        <title>Discovery of a conjugative megaplasmid in Bifidobacterium breve.</title>
        <authorList>
            <person name="Bottacini F."/>
            <person name="O'Connell Motherway M."/>
            <person name="Casey E."/>
            <person name="McDonnell B."/>
            <person name="Mahony J."/>
            <person name="Ventura M."/>
            <person name="van Sinderen D."/>
        </authorList>
    </citation>
    <scope>NUCLEOTIDE SEQUENCE</scope>
    <source>
        <strain evidence="1">JCM 7017</strain>
        <plasmid evidence="1">megaplasmid pMP7017</plasmid>
    </source>
</reference>
<keyword evidence="1" id="KW-0614">Plasmid</keyword>
<dbReference type="AlphaFoldDB" id="A0A0A0UVA4"/>
<proteinExistence type="predicted"/>
<geneLocation type="plasmid" evidence="1">
    <name>megaplasmid pMP7017</name>
</geneLocation>
<protein>
    <submittedName>
        <fullName evidence="1">Plasmid encoded RepA protein (Relaxase)</fullName>
    </submittedName>
</protein>
<sequence>MTNNNAIATTKMNTGAPPLMAKLSLFPVSKPSTSYIERTNGRETVRITPSRPEEWVYGKTPRLIFLYVQSMIRMKNNPDVDQDTHTVVFRGSFQEFCDNTGISNHSGCQRGTEDMLMNLARTSISIMDVDESRENKGECTPFTVARKGRTQFRPEQDIIASIQFTDEMWAELAKPSVPLSMDIISRLGKSARALDIYIWLSYRTYRLDHVAYVSWRQLYDQFEGTGLPLKDFRRRFKQALSNVVEAAPQLKAEPFRHGIKYYPRTDAPIRPVKQNETGDMPLEAEVVDEGKGAARHSHSADCEHVRRLMSDWMGGMFIGVEADRVASRLAGLLDSGLSGEDAVSRVLLG</sequence>
<dbReference type="Pfam" id="PF04796">
    <property type="entry name" value="RepA_C"/>
    <property type="match status" value="1"/>
</dbReference>
<dbReference type="RefSeq" id="WP_052791213.1">
    <property type="nucleotide sequence ID" value="NZ_JAWWYB010000005.1"/>
</dbReference>
<evidence type="ECO:0000313" key="1">
    <source>
        <dbReference type="EMBL" id="AIW55178.1"/>
    </source>
</evidence>
<dbReference type="EMBL" id="KM406416">
    <property type="protein sequence ID" value="AIW55178.1"/>
    <property type="molecule type" value="Genomic_DNA"/>
</dbReference>
<dbReference type="InterPro" id="IPR006881">
    <property type="entry name" value="RepA_C"/>
</dbReference>
<organism evidence="1">
    <name type="scientific">Bifidobacterium breve</name>
    <dbReference type="NCBI Taxonomy" id="1685"/>
    <lineage>
        <taxon>Bacteria</taxon>
        <taxon>Bacillati</taxon>
        <taxon>Actinomycetota</taxon>
        <taxon>Actinomycetes</taxon>
        <taxon>Bifidobacteriales</taxon>
        <taxon>Bifidobacteriaceae</taxon>
        <taxon>Bifidobacterium</taxon>
    </lineage>
</organism>